<sequence length="150" mass="16230">MLSRVPASHKVVLGVCGLLGVLYLARWLSGAEVYVRGPFFWLLLAVKVTAVALAIGASFEGIRRSRRGEHPEPISGEAVDDSHRRQLQGSVGIGFVAFPLLSSIFYMFAATDGGYPHTAGPLDLAAYASTGVMFVALIAMLTWMWKMGMR</sequence>
<keyword evidence="3" id="KW-1185">Reference proteome</keyword>
<feature type="transmembrane region" description="Helical" evidence="1">
    <location>
        <begin position="91"/>
        <end position="109"/>
    </location>
</feature>
<keyword evidence="1" id="KW-0812">Transmembrane</keyword>
<evidence type="ECO:0000256" key="1">
    <source>
        <dbReference type="SAM" id="Phobius"/>
    </source>
</evidence>
<dbReference type="Proteomes" id="UP000546126">
    <property type="component" value="Unassembled WGS sequence"/>
</dbReference>
<accession>A0A7Y6IXG3</accession>
<organism evidence="2 3">
    <name type="scientific">Nonomuraea rhodomycinica</name>
    <dbReference type="NCBI Taxonomy" id="1712872"/>
    <lineage>
        <taxon>Bacteria</taxon>
        <taxon>Bacillati</taxon>
        <taxon>Actinomycetota</taxon>
        <taxon>Actinomycetes</taxon>
        <taxon>Streptosporangiales</taxon>
        <taxon>Streptosporangiaceae</taxon>
        <taxon>Nonomuraea</taxon>
    </lineage>
</organism>
<proteinExistence type="predicted"/>
<evidence type="ECO:0000313" key="2">
    <source>
        <dbReference type="EMBL" id="NUW45861.1"/>
    </source>
</evidence>
<dbReference type="RefSeq" id="WP_175605320.1">
    <property type="nucleotide sequence ID" value="NZ_JABWGO010000013.1"/>
</dbReference>
<reference evidence="2 3" key="1">
    <citation type="submission" date="2020-06" db="EMBL/GenBank/DDBJ databases">
        <authorList>
            <person name="Chanama M."/>
        </authorList>
    </citation>
    <scope>NUCLEOTIDE SEQUENCE [LARGE SCALE GENOMIC DNA]</scope>
    <source>
        <strain evidence="2 3">TBRC6557</strain>
    </source>
</reference>
<gene>
    <name evidence="2" type="ORF">HT134_37965</name>
</gene>
<evidence type="ECO:0000313" key="3">
    <source>
        <dbReference type="Proteomes" id="UP000546126"/>
    </source>
</evidence>
<comment type="caution">
    <text evidence="2">The sequence shown here is derived from an EMBL/GenBank/DDBJ whole genome shotgun (WGS) entry which is preliminary data.</text>
</comment>
<protein>
    <submittedName>
        <fullName evidence="2">Uncharacterized protein</fullName>
    </submittedName>
</protein>
<feature type="transmembrane region" description="Helical" evidence="1">
    <location>
        <begin position="40"/>
        <end position="59"/>
    </location>
</feature>
<keyword evidence="1" id="KW-1133">Transmembrane helix</keyword>
<dbReference type="AlphaFoldDB" id="A0A7Y6IXG3"/>
<keyword evidence="1" id="KW-0472">Membrane</keyword>
<feature type="transmembrane region" description="Helical" evidence="1">
    <location>
        <begin position="124"/>
        <end position="145"/>
    </location>
</feature>
<dbReference type="EMBL" id="JABWGO010000013">
    <property type="protein sequence ID" value="NUW45861.1"/>
    <property type="molecule type" value="Genomic_DNA"/>
</dbReference>
<name>A0A7Y6IXG3_9ACTN</name>